<reference evidence="2" key="1">
    <citation type="submission" date="2023-10" db="EMBL/GenBank/DDBJ databases">
        <authorList>
            <person name="Chen Y."/>
            <person name="Shah S."/>
            <person name="Dougan E. K."/>
            <person name="Thang M."/>
            <person name="Chan C."/>
        </authorList>
    </citation>
    <scope>NUCLEOTIDE SEQUENCE [LARGE SCALE GENOMIC DNA]</scope>
</reference>
<protein>
    <submittedName>
        <fullName evidence="2">Uncharacterized protein</fullName>
    </submittedName>
</protein>
<organism evidence="2 3">
    <name type="scientific">Prorocentrum cordatum</name>
    <dbReference type="NCBI Taxonomy" id="2364126"/>
    <lineage>
        <taxon>Eukaryota</taxon>
        <taxon>Sar</taxon>
        <taxon>Alveolata</taxon>
        <taxon>Dinophyceae</taxon>
        <taxon>Prorocentrales</taxon>
        <taxon>Prorocentraceae</taxon>
        <taxon>Prorocentrum</taxon>
    </lineage>
</organism>
<feature type="non-terminal residue" evidence="2">
    <location>
        <position position="104"/>
    </location>
</feature>
<evidence type="ECO:0000313" key="3">
    <source>
        <dbReference type="Proteomes" id="UP001189429"/>
    </source>
</evidence>
<feature type="non-terminal residue" evidence="2">
    <location>
        <position position="1"/>
    </location>
</feature>
<accession>A0ABN9SCZ0</accession>
<gene>
    <name evidence="2" type="ORF">PCOR1329_LOCUS28422</name>
</gene>
<keyword evidence="3" id="KW-1185">Reference proteome</keyword>
<proteinExistence type="predicted"/>
<dbReference type="EMBL" id="CAUYUJ010010486">
    <property type="protein sequence ID" value="CAK0829500.1"/>
    <property type="molecule type" value="Genomic_DNA"/>
</dbReference>
<feature type="compositionally biased region" description="Acidic residues" evidence="1">
    <location>
        <begin position="64"/>
        <end position="84"/>
    </location>
</feature>
<feature type="compositionally biased region" description="Basic and acidic residues" evidence="1">
    <location>
        <begin position="87"/>
        <end position="104"/>
    </location>
</feature>
<evidence type="ECO:0000313" key="2">
    <source>
        <dbReference type="EMBL" id="CAK0829500.1"/>
    </source>
</evidence>
<feature type="region of interest" description="Disordered" evidence="1">
    <location>
        <begin position="1"/>
        <end position="104"/>
    </location>
</feature>
<evidence type="ECO:0000256" key="1">
    <source>
        <dbReference type="SAM" id="MobiDB-lite"/>
    </source>
</evidence>
<name>A0ABN9SCZ0_9DINO</name>
<feature type="compositionally biased region" description="Low complexity" evidence="1">
    <location>
        <begin position="52"/>
        <end position="63"/>
    </location>
</feature>
<comment type="caution">
    <text evidence="2">The sequence shown here is derived from an EMBL/GenBank/DDBJ whole genome shotgun (WGS) entry which is preliminary data.</text>
</comment>
<sequence>TGGSDVPPLPDAEDGAFEQMEWSAEDDDVPAPAPGAHAAPLDLVWVPEDPEAAAAAEKAAAAAEEGEAAEEGAGGEDAGEEAGEEGAAPREAHGDTAEAAHDAE</sequence>
<dbReference type="Proteomes" id="UP001189429">
    <property type="component" value="Unassembled WGS sequence"/>
</dbReference>